<sequence>MRFVLAIATFVVAALMIGLGIAQHTFLAGPDRLTAATTSAGGAAYTVVDGKALNANPGLQDTVIRGTARSSRHTRPPSTSRPGWARARTPASRSTTRAP</sequence>
<accession>A0A251XT96</accession>
<protein>
    <submittedName>
        <fullName evidence="2">Uncharacterized protein</fullName>
    </submittedName>
</protein>
<dbReference type="AlphaFoldDB" id="A0A251XT96"/>
<organism evidence="2 3">
    <name type="scientific">Clavibacter michiganensis</name>
    <dbReference type="NCBI Taxonomy" id="28447"/>
    <lineage>
        <taxon>Bacteria</taxon>
        <taxon>Bacillati</taxon>
        <taxon>Actinomycetota</taxon>
        <taxon>Actinomycetes</taxon>
        <taxon>Micrococcales</taxon>
        <taxon>Microbacteriaceae</taxon>
        <taxon>Clavibacter</taxon>
    </lineage>
</organism>
<feature type="compositionally biased region" description="Low complexity" evidence="1">
    <location>
        <begin position="76"/>
        <end position="99"/>
    </location>
</feature>
<comment type="caution">
    <text evidence="2">The sequence shown here is derived from an EMBL/GenBank/DDBJ whole genome shotgun (WGS) entry which is preliminary data.</text>
</comment>
<evidence type="ECO:0000256" key="1">
    <source>
        <dbReference type="SAM" id="MobiDB-lite"/>
    </source>
</evidence>
<feature type="region of interest" description="Disordered" evidence="1">
    <location>
        <begin position="58"/>
        <end position="99"/>
    </location>
</feature>
<dbReference type="Proteomes" id="UP000195106">
    <property type="component" value="Unassembled WGS sequence"/>
</dbReference>
<proteinExistence type="predicted"/>
<dbReference type="EMBL" id="MDHJ01000001">
    <property type="protein sequence ID" value="OUE08731.1"/>
    <property type="molecule type" value="Genomic_DNA"/>
</dbReference>
<evidence type="ECO:0000313" key="2">
    <source>
        <dbReference type="EMBL" id="OUE08731.1"/>
    </source>
</evidence>
<evidence type="ECO:0000313" key="3">
    <source>
        <dbReference type="Proteomes" id="UP000195106"/>
    </source>
</evidence>
<reference evidence="2 3" key="1">
    <citation type="submission" date="2016-08" db="EMBL/GenBank/DDBJ databases">
        <title>Genome sequence of Clavibacter michiganensis spp. strain CASJ009.</title>
        <authorList>
            <person name="Thapa S.P."/>
            <person name="Coaker G."/>
        </authorList>
    </citation>
    <scope>NUCLEOTIDE SEQUENCE [LARGE SCALE GENOMIC DNA]</scope>
    <source>
        <strain evidence="2">CASJ009</strain>
    </source>
</reference>
<gene>
    <name evidence="2" type="ORF">CMsap09_07270</name>
</gene>
<name>A0A251XT96_9MICO</name>